<dbReference type="GO" id="GO:0016791">
    <property type="term" value="F:phosphatase activity"/>
    <property type="evidence" value="ECO:0007669"/>
    <property type="project" value="TreeGrafter"/>
</dbReference>
<dbReference type="InterPro" id="IPR013078">
    <property type="entry name" value="His_Pase_superF_clade-1"/>
</dbReference>
<feature type="region of interest" description="Disordered" evidence="1">
    <location>
        <begin position="402"/>
        <end position="454"/>
    </location>
</feature>
<dbReference type="AlphaFoldDB" id="A0A6C0EHN2"/>
<dbReference type="CDD" id="cd07067">
    <property type="entry name" value="HP_PGM_like"/>
    <property type="match status" value="1"/>
</dbReference>
<accession>A0A6C0EHN2</accession>
<dbReference type="InterPro" id="IPR029033">
    <property type="entry name" value="His_PPase_superfam"/>
</dbReference>
<evidence type="ECO:0000256" key="1">
    <source>
        <dbReference type="SAM" id="MobiDB-lite"/>
    </source>
</evidence>
<feature type="region of interest" description="Disordered" evidence="1">
    <location>
        <begin position="31"/>
        <end position="52"/>
    </location>
</feature>
<dbReference type="SUPFAM" id="SSF53254">
    <property type="entry name" value="Phosphoglycerate mutase-like"/>
    <property type="match status" value="1"/>
</dbReference>
<protein>
    <submittedName>
        <fullName evidence="2">Uncharacterized protein</fullName>
    </submittedName>
</protein>
<dbReference type="PANTHER" id="PTHR48100">
    <property type="entry name" value="BROAD-SPECIFICITY PHOSPHATASE YOR283W-RELATED"/>
    <property type="match status" value="1"/>
</dbReference>
<dbReference type="InterPro" id="IPR050275">
    <property type="entry name" value="PGM_Phosphatase"/>
</dbReference>
<reference evidence="2" key="1">
    <citation type="journal article" date="2020" name="Nature">
        <title>Giant virus diversity and host interactions through global metagenomics.</title>
        <authorList>
            <person name="Schulz F."/>
            <person name="Roux S."/>
            <person name="Paez-Espino D."/>
            <person name="Jungbluth S."/>
            <person name="Walsh D.A."/>
            <person name="Denef V.J."/>
            <person name="McMahon K.D."/>
            <person name="Konstantinidis K.T."/>
            <person name="Eloe-Fadrosh E.A."/>
            <person name="Kyrpides N.C."/>
            <person name="Woyke T."/>
        </authorList>
    </citation>
    <scope>NUCLEOTIDE SEQUENCE</scope>
    <source>
        <strain evidence="2">GVMAG-M-3300001348-25</strain>
    </source>
</reference>
<name>A0A6C0EHN2_9ZZZZ</name>
<dbReference type="Pfam" id="PF00300">
    <property type="entry name" value="His_Phos_1"/>
    <property type="match status" value="1"/>
</dbReference>
<dbReference type="SMART" id="SM00855">
    <property type="entry name" value="PGAM"/>
    <property type="match status" value="1"/>
</dbReference>
<proteinExistence type="predicted"/>
<organism evidence="2">
    <name type="scientific">viral metagenome</name>
    <dbReference type="NCBI Taxonomy" id="1070528"/>
    <lineage>
        <taxon>unclassified sequences</taxon>
        <taxon>metagenomes</taxon>
        <taxon>organismal metagenomes</taxon>
    </lineage>
</organism>
<dbReference type="GO" id="GO:0005737">
    <property type="term" value="C:cytoplasm"/>
    <property type="evidence" value="ECO:0007669"/>
    <property type="project" value="TreeGrafter"/>
</dbReference>
<dbReference type="Gene3D" id="3.40.50.1240">
    <property type="entry name" value="Phosphoglycerate mutase-like"/>
    <property type="match status" value="1"/>
</dbReference>
<dbReference type="PANTHER" id="PTHR48100:SF1">
    <property type="entry name" value="HISTIDINE PHOSPHATASE FAMILY PROTEIN-RELATED"/>
    <property type="match status" value="1"/>
</dbReference>
<sequence length="454" mass="52130">MTTIRSIIVTHQGRLRCFLHDFLMENTTGKPVSLSSDSGVTDKEYSSDSDMGSIGGSKDLVHRFQNASVMKMTISQMSVKIELLANGTIDEEKPDYIYYVKPGTKDSKAEQGNYQIQEFHPKTLLNNNKHFNLTGDNNSYEFYLIRHGQAEHNVLKGMGKAFSKKNTSLTPEGRKQAQNSGKELKSLLKNKDIHFSFVSDLKRTSQTLKEIANEINPSILNKSAIVLPCNHELKYNNSSKCDGNQKMTPNENIGTCKPTTTGDESCKVIENVKLEWSHYMNFYDGVRSSTLMSKVTRSSGKNQKHCRDTNMINNAINIIKITPESKRNIRPLKEILNEQHVKSQQPQQYVPINQMKQNIDKTRELAFKSDNLQNDASDFAKASKQLLEQQKQKKKRFGLFGGKTRRKTKRSKQTKRRKWSLKYKKSINCKRPKGFSQKQHCKYGRKKTRKMRKR</sequence>
<evidence type="ECO:0000313" key="2">
    <source>
        <dbReference type="EMBL" id="QHT28121.1"/>
    </source>
</evidence>
<dbReference type="EMBL" id="MN738852">
    <property type="protein sequence ID" value="QHT28121.1"/>
    <property type="molecule type" value="Genomic_DNA"/>
</dbReference>